<comment type="caution">
    <text evidence="6">The sequence shown here is derived from an EMBL/GenBank/DDBJ whole genome shotgun (WGS) entry which is preliminary data.</text>
</comment>
<keyword evidence="7" id="KW-1185">Reference proteome</keyword>
<dbReference type="PANTHER" id="PTHR30204:SF90">
    <property type="entry name" value="HTH-TYPE TRANSCRIPTIONAL ACTIVATOR MTA"/>
    <property type="match status" value="1"/>
</dbReference>
<sequence length="269" mass="29642">MNDRQHRAPGGLTVGGAAALVGVSVRTLHHWDEIGLARPSHRTGAGYRLYTDDDIARVHRVLVYREIGMPLSEIKRLLDDPAVDAREHLRRQKAQLQQGIARMERMAGAVDRMLDALGRGIRLTAEEQVAIFGESWDPDWQAGAEERWGDTPQWRQYAARAAHLEADDWKAVAARTEALNADLVAAKRSGALPGSAAANALAERHRELMSTYFDCTHAMHVCIGRTYVDDAAFTANLDAAEPGLAVWLREVFDANAEANGTDPETATWD</sequence>
<gene>
    <name evidence="6" type="ORF">QWI33_25300</name>
</gene>
<protein>
    <submittedName>
        <fullName evidence="6">MerR family transcriptional regulator</fullName>
    </submittedName>
</protein>
<evidence type="ECO:0000313" key="6">
    <source>
        <dbReference type="EMBL" id="MDN3243063.1"/>
    </source>
</evidence>
<feature type="domain" description="HTH merR-type" evidence="5">
    <location>
        <begin position="11"/>
        <end position="80"/>
    </location>
</feature>
<evidence type="ECO:0000256" key="4">
    <source>
        <dbReference type="ARBA" id="ARBA00023163"/>
    </source>
</evidence>
<evidence type="ECO:0000256" key="2">
    <source>
        <dbReference type="ARBA" id="ARBA00023125"/>
    </source>
</evidence>
<organism evidence="6 7">
    <name type="scientific">Glycomyces tritici</name>
    <dbReference type="NCBI Taxonomy" id="2665176"/>
    <lineage>
        <taxon>Bacteria</taxon>
        <taxon>Bacillati</taxon>
        <taxon>Actinomycetota</taxon>
        <taxon>Actinomycetes</taxon>
        <taxon>Glycomycetales</taxon>
        <taxon>Glycomycetaceae</taxon>
        <taxon>Glycomyces</taxon>
    </lineage>
</organism>
<keyword evidence="2" id="KW-0238">DNA-binding</keyword>
<dbReference type="Gene3D" id="1.10.1660.10">
    <property type="match status" value="1"/>
</dbReference>
<dbReference type="InterPro" id="IPR000551">
    <property type="entry name" value="MerR-type_HTH_dom"/>
</dbReference>
<dbReference type="InterPro" id="IPR012925">
    <property type="entry name" value="TipAS_dom"/>
</dbReference>
<dbReference type="Proteomes" id="UP001171902">
    <property type="component" value="Unassembled WGS sequence"/>
</dbReference>
<dbReference type="InterPro" id="IPR047057">
    <property type="entry name" value="MerR_fam"/>
</dbReference>
<dbReference type="SUPFAM" id="SSF46955">
    <property type="entry name" value="Putative DNA-binding domain"/>
    <property type="match status" value="1"/>
</dbReference>
<dbReference type="InterPro" id="IPR036244">
    <property type="entry name" value="TipA-like_antibiotic-bd"/>
</dbReference>
<keyword evidence="1" id="KW-0805">Transcription regulation</keyword>
<dbReference type="RefSeq" id="WP_289959622.1">
    <property type="nucleotide sequence ID" value="NZ_JAUEMJ010000011.1"/>
</dbReference>
<name>A0ABT7YXV6_9ACTN</name>
<dbReference type="SUPFAM" id="SSF89082">
    <property type="entry name" value="Antibiotic binding domain of TipA-like multidrug resistance regulators"/>
    <property type="match status" value="1"/>
</dbReference>
<keyword evidence="4" id="KW-0804">Transcription</keyword>
<evidence type="ECO:0000256" key="1">
    <source>
        <dbReference type="ARBA" id="ARBA00023015"/>
    </source>
</evidence>
<keyword evidence="3" id="KW-0010">Activator</keyword>
<dbReference type="Gene3D" id="1.10.490.50">
    <property type="entry name" value="Antibiotic binding domain of TipA-like multidrug resistance regulators"/>
    <property type="match status" value="1"/>
</dbReference>
<dbReference type="PRINTS" id="PR00040">
    <property type="entry name" value="HTHMERR"/>
</dbReference>
<dbReference type="Pfam" id="PF07739">
    <property type="entry name" value="TipAS"/>
    <property type="match status" value="1"/>
</dbReference>
<dbReference type="EMBL" id="JAUEMJ010000011">
    <property type="protein sequence ID" value="MDN3243063.1"/>
    <property type="molecule type" value="Genomic_DNA"/>
</dbReference>
<reference evidence="6" key="1">
    <citation type="submission" date="2023-06" db="EMBL/GenBank/DDBJ databases">
        <title>Gycomyces niveus sp.nov., a novel actinomycete isolated from soil in Shouguang.</title>
        <authorList>
            <person name="Yang X."/>
            <person name="Zhao J."/>
        </authorList>
    </citation>
    <scope>NUCLEOTIDE SEQUENCE</scope>
    <source>
        <strain evidence="6">NEAU C2</strain>
    </source>
</reference>
<proteinExistence type="predicted"/>
<evidence type="ECO:0000256" key="3">
    <source>
        <dbReference type="ARBA" id="ARBA00023159"/>
    </source>
</evidence>
<dbReference type="PANTHER" id="PTHR30204">
    <property type="entry name" value="REDOX-CYCLING DRUG-SENSING TRANSCRIPTIONAL ACTIVATOR SOXR"/>
    <property type="match status" value="1"/>
</dbReference>
<accession>A0ABT7YXV6</accession>
<dbReference type="PROSITE" id="PS50937">
    <property type="entry name" value="HTH_MERR_2"/>
    <property type="match status" value="1"/>
</dbReference>
<evidence type="ECO:0000313" key="7">
    <source>
        <dbReference type="Proteomes" id="UP001171902"/>
    </source>
</evidence>
<dbReference type="InterPro" id="IPR009061">
    <property type="entry name" value="DNA-bd_dom_put_sf"/>
</dbReference>
<dbReference type="CDD" id="cd01106">
    <property type="entry name" value="HTH_TipAL-Mta"/>
    <property type="match status" value="1"/>
</dbReference>
<dbReference type="Pfam" id="PF13411">
    <property type="entry name" value="MerR_1"/>
    <property type="match status" value="1"/>
</dbReference>
<dbReference type="SMART" id="SM00422">
    <property type="entry name" value="HTH_MERR"/>
    <property type="match status" value="1"/>
</dbReference>
<evidence type="ECO:0000259" key="5">
    <source>
        <dbReference type="PROSITE" id="PS50937"/>
    </source>
</evidence>